<comment type="caution">
    <text evidence="10">The sequence shown here is derived from an EMBL/GenBank/DDBJ whole genome shotgun (WGS) entry which is preliminary data.</text>
</comment>
<keyword evidence="4" id="KW-0747">Spliceosome</keyword>
<dbReference type="InterPro" id="IPR019339">
    <property type="entry name" value="CIR_N_dom"/>
</dbReference>
<comment type="similarity">
    <text evidence="2">Belongs to the CWC25 family.</text>
</comment>
<dbReference type="EMBL" id="CAJVPV010001892">
    <property type="protein sequence ID" value="CAG8511481.1"/>
    <property type="molecule type" value="Genomic_DNA"/>
</dbReference>
<feature type="compositionally biased region" description="Basic and acidic residues" evidence="8">
    <location>
        <begin position="32"/>
        <end position="50"/>
    </location>
</feature>
<keyword evidence="6" id="KW-0508">mRNA splicing</keyword>
<dbReference type="InterPro" id="IPR051376">
    <property type="entry name" value="CWC25_splicing_factor"/>
</dbReference>
<dbReference type="AlphaFoldDB" id="A0A9N9F601"/>
<evidence type="ECO:0000259" key="9">
    <source>
        <dbReference type="SMART" id="SM01083"/>
    </source>
</evidence>
<sequence length="399" mass="46851">MKKSWHPLLIKNQERVWKEEQKALEEQKKLAQLKKEKEEERQLQELRKLQESAGGRKGPERLDWMYAAGPNQSASAKAQELEDFLLGKKRVDSLVDNGTSLSKLSANSKDVFIDATNPNANSYRDTQTKIREDPLLAIKKTEQANIKAIVTNPLKLKKLKESKNGDKSRRHKTKPGDDLLNNTREAVKHGRSKRSRSRSLSRSRSRSRERYYDRRQSESLRLNGYDNSQKDDYARKKRNGDSRYDKFESFERRRSSSPPRKRNRRGSPSPQPRGNSTYIRDESSTKKSNQFKNFHKDHRNHNENNKSSLNNEAQRKLQEMMENAKRLEDERKSRLEKINREEKEEENRLAEEKRKTVEKGIHSGYLKQAYKDVYSSNSSFDLGERVRRHRGTMQKAYGE</sequence>
<evidence type="ECO:0000256" key="2">
    <source>
        <dbReference type="ARBA" id="ARBA00006695"/>
    </source>
</evidence>
<evidence type="ECO:0000256" key="3">
    <source>
        <dbReference type="ARBA" id="ARBA00022664"/>
    </source>
</evidence>
<dbReference type="SMART" id="SM01083">
    <property type="entry name" value="Cir_N"/>
    <property type="match status" value="1"/>
</dbReference>
<evidence type="ECO:0000256" key="5">
    <source>
        <dbReference type="ARBA" id="ARBA00023054"/>
    </source>
</evidence>
<dbReference type="Pfam" id="PF10197">
    <property type="entry name" value="Cir_N"/>
    <property type="match status" value="1"/>
</dbReference>
<evidence type="ECO:0000256" key="6">
    <source>
        <dbReference type="ARBA" id="ARBA00023187"/>
    </source>
</evidence>
<organism evidence="10 11">
    <name type="scientific">Acaulospora morrowiae</name>
    <dbReference type="NCBI Taxonomy" id="94023"/>
    <lineage>
        <taxon>Eukaryota</taxon>
        <taxon>Fungi</taxon>
        <taxon>Fungi incertae sedis</taxon>
        <taxon>Mucoromycota</taxon>
        <taxon>Glomeromycotina</taxon>
        <taxon>Glomeromycetes</taxon>
        <taxon>Diversisporales</taxon>
        <taxon>Acaulosporaceae</taxon>
        <taxon>Acaulospora</taxon>
    </lineage>
</organism>
<comment type="subcellular location">
    <subcellularLocation>
        <location evidence="1">Nucleus</location>
    </subcellularLocation>
</comment>
<feature type="region of interest" description="Disordered" evidence="8">
    <location>
        <begin position="32"/>
        <end position="63"/>
    </location>
</feature>
<gene>
    <name evidence="10" type="ORF">AMORRO_LOCUS3750</name>
</gene>
<evidence type="ECO:0000256" key="8">
    <source>
        <dbReference type="SAM" id="MobiDB-lite"/>
    </source>
</evidence>
<dbReference type="OrthoDB" id="21123at2759"/>
<dbReference type="Pfam" id="PF12542">
    <property type="entry name" value="CWC25"/>
    <property type="match status" value="1"/>
</dbReference>
<feature type="region of interest" description="Disordered" evidence="8">
    <location>
        <begin position="141"/>
        <end position="355"/>
    </location>
</feature>
<reference evidence="10" key="1">
    <citation type="submission" date="2021-06" db="EMBL/GenBank/DDBJ databases">
        <authorList>
            <person name="Kallberg Y."/>
            <person name="Tangrot J."/>
            <person name="Rosling A."/>
        </authorList>
    </citation>
    <scope>NUCLEOTIDE SEQUENCE</scope>
    <source>
        <strain evidence="10">CL551</strain>
    </source>
</reference>
<name>A0A9N9F601_9GLOM</name>
<keyword evidence="7" id="KW-0539">Nucleus</keyword>
<evidence type="ECO:0000256" key="4">
    <source>
        <dbReference type="ARBA" id="ARBA00022728"/>
    </source>
</evidence>
<proteinExistence type="inferred from homology"/>
<feature type="compositionally biased region" description="Basic and acidic residues" evidence="8">
    <location>
        <begin position="228"/>
        <end position="254"/>
    </location>
</feature>
<keyword evidence="5" id="KW-0175">Coiled coil</keyword>
<feature type="domain" description="CBF1-interacting co-repressor CIR N-terminal" evidence="9">
    <location>
        <begin position="4"/>
        <end position="40"/>
    </location>
</feature>
<dbReference type="InterPro" id="IPR022209">
    <property type="entry name" value="CWC25"/>
</dbReference>
<accession>A0A9N9F601</accession>
<protein>
    <submittedName>
        <fullName evidence="10">6770_t:CDS:1</fullName>
    </submittedName>
</protein>
<feature type="compositionally biased region" description="Basic and acidic residues" evidence="8">
    <location>
        <begin position="206"/>
        <end position="218"/>
    </location>
</feature>
<dbReference type="GO" id="GO:0000398">
    <property type="term" value="P:mRNA splicing, via spliceosome"/>
    <property type="evidence" value="ECO:0007669"/>
    <property type="project" value="TreeGrafter"/>
</dbReference>
<evidence type="ECO:0000313" key="10">
    <source>
        <dbReference type="EMBL" id="CAG8511481.1"/>
    </source>
</evidence>
<dbReference type="PANTHER" id="PTHR16196">
    <property type="entry name" value="CELL CYCLE CONTROL PROTEIN CWF25"/>
    <property type="match status" value="1"/>
</dbReference>
<dbReference type="GO" id="GO:0005684">
    <property type="term" value="C:U2-type spliceosomal complex"/>
    <property type="evidence" value="ECO:0007669"/>
    <property type="project" value="TreeGrafter"/>
</dbReference>
<evidence type="ECO:0000313" key="11">
    <source>
        <dbReference type="Proteomes" id="UP000789342"/>
    </source>
</evidence>
<dbReference type="Proteomes" id="UP000789342">
    <property type="component" value="Unassembled WGS sequence"/>
</dbReference>
<keyword evidence="3" id="KW-0507">mRNA processing</keyword>
<dbReference type="PANTHER" id="PTHR16196:SF0">
    <property type="entry name" value="PRE-MRNA-SPLICING FACTOR CWC25 HOMOLOG"/>
    <property type="match status" value="1"/>
</dbReference>
<feature type="compositionally biased region" description="Basic and acidic residues" evidence="8">
    <location>
        <begin position="313"/>
        <end position="355"/>
    </location>
</feature>
<evidence type="ECO:0000256" key="7">
    <source>
        <dbReference type="ARBA" id="ARBA00023242"/>
    </source>
</evidence>
<evidence type="ECO:0000256" key="1">
    <source>
        <dbReference type="ARBA" id="ARBA00004123"/>
    </source>
</evidence>
<keyword evidence="11" id="KW-1185">Reference proteome</keyword>
<feature type="compositionally biased region" description="Basic residues" evidence="8">
    <location>
        <begin position="189"/>
        <end position="205"/>
    </location>
</feature>